<dbReference type="OrthoDB" id="442921at2759"/>
<evidence type="ECO:0000313" key="3">
    <source>
        <dbReference type="EMBL" id="PKA48975.1"/>
    </source>
</evidence>
<organism evidence="3 4">
    <name type="scientific">Apostasia shenzhenica</name>
    <dbReference type="NCBI Taxonomy" id="1088818"/>
    <lineage>
        <taxon>Eukaryota</taxon>
        <taxon>Viridiplantae</taxon>
        <taxon>Streptophyta</taxon>
        <taxon>Embryophyta</taxon>
        <taxon>Tracheophyta</taxon>
        <taxon>Spermatophyta</taxon>
        <taxon>Magnoliopsida</taxon>
        <taxon>Liliopsida</taxon>
        <taxon>Asparagales</taxon>
        <taxon>Orchidaceae</taxon>
        <taxon>Apostasioideae</taxon>
        <taxon>Apostasia</taxon>
    </lineage>
</organism>
<gene>
    <name evidence="3" type="ORF">AXF42_Ash019513</name>
</gene>
<feature type="domain" description="Rad60/SUMO-like" evidence="2">
    <location>
        <begin position="181"/>
        <end position="248"/>
    </location>
</feature>
<dbReference type="Pfam" id="PF11976">
    <property type="entry name" value="Rad60-SLD"/>
    <property type="match status" value="1"/>
</dbReference>
<dbReference type="InterPro" id="IPR029071">
    <property type="entry name" value="Ubiquitin-like_domsf"/>
</dbReference>
<reference evidence="3 4" key="1">
    <citation type="journal article" date="2017" name="Nature">
        <title>The Apostasia genome and the evolution of orchids.</title>
        <authorList>
            <person name="Zhang G.Q."/>
            <person name="Liu K.W."/>
            <person name="Li Z."/>
            <person name="Lohaus R."/>
            <person name="Hsiao Y.Y."/>
            <person name="Niu S.C."/>
            <person name="Wang J.Y."/>
            <person name="Lin Y.C."/>
            <person name="Xu Q."/>
            <person name="Chen L.J."/>
            <person name="Yoshida K."/>
            <person name="Fujiwara S."/>
            <person name="Wang Z.W."/>
            <person name="Zhang Y.Q."/>
            <person name="Mitsuda N."/>
            <person name="Wang M."/>
            <person name="Liu G.H."/>
            <person name="Pecoraro L."/>
            <person name="Huang H.X."/>
            <person name="Xiao X.J."/>
            <person name="Lin M."/>
            <person name="Wu X.Y."/>
            <person name="Wu W.L."/>
            <person name="Chen Y.Y."/>
            <person name="Chang S.B."/>
            <person name="Sakamoto S."/>
            <person name="Ohme-Takagi M."/>
            <person name="Yagi M."/>
            <person name="Zeng S.J."/>
            <person name="Shen C.Y."/>
            <person name="Yeh C.M."/>
            <person name="Luo Y.B."/>
            <person name="Tsai W.C."/>
            <person name="Van de Peer Y."/>
            <person name="Liu Z.J."/>
        </authorList>
    </citation>
    <scope>NUCLEOTIDE SEQUENCE [LARGE SCALE GENOMIC DNA]</scope>
    <source>
        <strain evidence="4">cv. Shenzhen</strain>
        <tissue evidence="3">Stem</tissue>
    </source>
</reference>
<dbReference type="Proteomes" id="UP000236161">
    <property type="component" value="Unassembled WGS sequence"/>
</dbReference>
<dbReference type="AlphaFoldDB" id="A0A2I0A099"/>
<dbReference type="STRING" id="1088818.A0A2I0A099"/>
<sequence length="253" mass="28393">MVKDLSSLSTSGFTRDVVQIYERRANLVTKNSHLSSITAMCSPRAFTASAMRIRILHLIWRVERERMMAVWQVDKEKSGAGGKVEAVLDVEENGSKNRSVDEEDWLPPPPKLQAIGSGILDDKALQELRLMKQELALLAQSAEDFVKSVNESSKNDDSSLDDSAAEVKGDKSSKRIEREKIIISIQDKCGQKQYRIHMDDTFEKLFKLYAEKEKLKLECLTFCFDGETISPAITPGILGLENDDMIEVHAKSA</sequence>
<dbReference type="PANTHER" id="PTHR47813:SF2">
    <property type="entry name" value="UBIQUITIN-LIKE SUPERFAMILY PROTEIN"/>
    <property type="match status" value="1"/>
</dbReference>
<accession>A0A2I0A099</accession>
<proteinExistence type="predicted"/>
<evidence type="ECO:0000313" key="4">
    <source>
        <dbReference type="Proteomes" id="UP000236161"/>
    </source>
</evidence>
<protein>
    <recommendedName>
        <fullName evidence="2">Rad60/SUMO-like domain-containing protein</fullName>
    </recommendedName>
</protein>
<dbReference type="PANTHER" id="PTHR47813">
    <property type="entry name" value="UBIQUITIN-LIKE SUPERFAMILY PROTEIN"/>
    <property type="match status" value="1"/>
</dbReference>
<dbReference type="InterPro" id="IPR022617">
    <property type="entry name" value="Rad60/SUMO-like_dom"/>
</dbReference>
<dbReference type="CDD" id="cd01763">
    <property type="entry name" value="Ubl_SUMO_like"/>
    <property type="match status" value="1"/>
</dbReference>
<feature type="region of interest" description="Disordered" evidence="1">
    <location>
        <begin position="149"/>
        <end position="172"/>
    </location>
</feature>
<dbReference type="Gene3D" id="3.10.20.90">
    <property type="entry name" value="Phosphatidylinositol 3-kinase Catalytic Subunit, Chain A, domain 1"/>
    <property type="match status" value="1"/>
</dbReference>
<dbReference type="SUPFAM" id="SSF54236">
    <property type="entry name" value="Ubiquitin-like"/>
    <property type="match status" value="1"/>
</dbReference>
<dbReference type="EMBL" id="KZ452042">
    <property type="protein sequence ID" value="PKA48975.1"/>
    <property type="molecule type" value="Genomic_DNA"/>
</dbReference>
<keyword evidence="4" id="KW-1185">Reference proteome</keyword>
<evidence type="ECO:0000256" key="1">
    <source>
        <dbReference type="SAM" id="MobiDB-lite"/>
    </source>
</evidence>
<evidence type="ECO:0000259" key="2">
    <source>
        <dbReference type="Pfam" id="PF11976"/>
    </source>
</evidence>
<name>A0A2I0A099_9ASPA</name>